<gene>
    <name evidence="1" type="ORF">BSK71_00145</name>
</gene>
<dbReference type="Proteomes" id="UP000189286">
    <property type="component" value="Unassembled WGS sequence"/>
</dbReference>
<reference evidence="2" key="1">
    <citation type="submission" date="2016-11" db="EMBL/GenBank/DDBJ databases">
        <authorList>
            <person name="Panda P."/>
            <person name="Visnovsky S."/>
            <person name="Pitman A."/>
        </authorList>
    </citation>
    <scope>NUCLEOTIDE SEQUENCE [LARGE SCALE GENOMIC DNA]</scope>
    <source>
        <strain evidence="2">ICMP 9972</strain>
    </source>
</reference>
<dbReference type="OrthoDB" id="7064958at2"/>
<dbReference type="InterPro" id="IPR010260">
    <property type="entry name" value="AlpA"/>
</dbReference>
<dbReference type="EMBL" id="MPUJ01000001">
    <property type="protein sequence ID" value="ONK08682.1"/>
    <property type="molecule type" value="Genomic_DNA"/>
</dbReference>
<dbReference type="PANTHER" id="PTHR36154">
    <property type="entry name" value="DNA-BINDING TRANSCRIPTIONAL ACTIVATOR ALPA"/>
    <property type="match status" value="1"/>
</dbReference>
<evidence type="ECO:0000313" key="1">
    <source>
        <dbReference type="EMBL" id="ONK08682.1"/>
    </source>
</evidence>
<dbReference type="PANTHER" id="PTHR36154:SF1">
    <property type="entry name" value="DNA-BINDING TRANSCRIPTIONAL ACTIVATOR ALPA"/>
    <property type="match status" value="1"/>
</dbReference>
<dbReference type="InterPro" id="IPR052931">
    <property type="entry name" value="Prophage_regulatory_activator"/>
</dbReference>
<dbReference type="AlphaFoldDB" id="A0A1V2R8L1"/>
<dbReference type="Pfam" id="PF05930">
    <property type="entry name" value="Phage_AlpA"/>
    <property type="match status" value="1"/>
</dbReference>
<organism evidence="1 2">
    <name type="scientific">Pectobacterium actinidiae</name>
    <dbReference type="NCBI Taxonomy" id="1507808"/>
    <lineage>
        <taxon>Bacteria</taxon>
        <taxon>Pseudomonadati</taxon>
        <taxon>Pseudomonadota</taxon>
        <taxon>Gammaproteobacteria</taxon>
        <taxon>Enterobacterales</taxon>
        <taxon>Pectobacteriaceae</taxon>
        <taxon>Pectobacterium</taxon>
    </lineage>
</organism>
<protein>
    <submittedName>
        <fullName evidence="1">AlpA family transcriptional regulator</fullName>
    </submittedName>
</protein>
<evidence type="ECO:0000313" key="2">
    <source>
        <dbReference type="Proteomes" id="UP000189286"/>
    </source>
</evidence>
<name>A0A1V2R8L1_9GAMM</name>
<dbReference type="RefSeq" id="WP_039355534.1">
    <property type="nucleotide sequence ID" value="NZ_JRMH01000001.1"/>
</dbReference>
<dbReference type="Gene3D" id="1.10.238.160">
    <property type="match status" value="1"/>
</dbReference>
<comment type="caution">
    <text evidence="1">The sequence shown here is derived from an EMBL/GenBank/DDBJ whole genome shotgun (WGS) entry which is preliminary data.</text>
</comment>
<accession>A0A1V2R8L1</accession>
<proteinExistence type="predicted"/>
<sequence length="86" mass="9638">MLSATPPTPIPAMPPMSQHPVRERLMRLPEVLHVTGISRSTLYELSGRKAFPARVPLGGKNVAWVESEIHHWVAERIAARKQENHA</sequence>